<dbReference type="EMBL" id="MN739734">
    <property type="protein sequence ID" value="QHT23681.1"/>
    <property type="molecule type" value="Genomic_DNA"/>
</dbReference>
<evidence type="ECO:0000313" key="1">
    <source>
        <dbReference type="EMBL" id="QHT23681.1"/>
    </source>
</evidence>
<organism evidence="1">
    <name type="scientific">viral metagenome</name>
    <dbReference type="NCBI Taxonomy" id="1070528"/>
    <lineage>
        <taxon>unclassified sequences</taxon>
        <taxon>metagenomes</taxon>
        <taxon>organismal metagenomes</taxon>
    </lineage>
</organism>
<name>A0A6C0E4X4_9ZZZZ</name>
<sequence length="33" mass="4171">MCKFNIHTKIKITTIYNSYFYYYKNKNGILQYR</sequence>
<protein>
    <submittedName>
        <fullName evidence="1">Uncharacterized protein</fullName>
    </submittedName>
</protein>
<reference evidence="1" key="1">
    <citation type="journal article" date="2020" name="Nature">
        <title>Giant virus diversity and host interactions through global metagenomics.</title>
        <authorList>
            <person name="Schulz F."/>
            <person name="Roux S."/>
            <person name="Paez-Espino D."/>
            <person name="Jungbluth S."/>
            <person name="Walsh D.A."/>
            <person name="Denef V.J."/>
            <person name="McMahon K.D."/>
            <person name="Konstantinidis K.T."/>
            <person name="Eloe-Fadrosh E.A."/>
            <person name="Kyrpides N.C."/>
            <person name="Woyke T."/>
        </authorList>
    </citation>
    <scope>NUCLEOTIDE SEQUENCE</scope>
    <source>
        <strain evidence="1">GVMAG-M-3300023179-116</strain>
    </source>
</reference>
<proteinExistence type="predicted"/>
<dbReference type="AlphaFoldDB" id="A0A6C0E4X4"/>
<accession>A0A6C0E4X4</accession>